<protein>
    <recommendedName>
        <fullName evidence="6">carboxylesterase</fullName>
        <ecNumber evidence="6">3.1.1.1</ecNumber>
    </recommendedName>
</protein>
<feature type="domain" description="Carboxylesterase type B" evidence="8">
    <location>
        <begin position="1220"/>
        <end position="1749"/>
    </location>
</feature>
<dbReference type="PANTHER" id="PTHR43142">
    <property type="entry name" value="CARBOXYLIC ESTER HYDROLASE"/>
    <property type="match status" value="1"/>
</dbReference>
<evidence type="ECO:0000256" key="3">
    <source>
        <dbReference type="ARBA" id="ARBA00022801"/>
    </source>
</evidence>
<reference evidence="10" key="1">
    <citation type="submission" date="2025-08" db="UniProtKB">
        <authorList>
            <consortium name="RefSeq"/>
        </authorList>
    </citation>
    <scope>IDENTIFICATION</scope>
    <source>
        <strain evidence="10">15085-1641.00</strain>
        <tissue evidence="10">Whole body</tissue>
    </source>
</reference>
<keyword evidence="3" id="KW-0378">Hydrolase</keyword>
<evidence type="ECO:0000256" key="2">
    <source>
        <dbReference type="ARBA" id="ARBA00022487"/>
    </source>
</evidence>
<keyword evidence="2" id="KW-0719">Serine esterase</keyword>
<keyword evidence="5" id="KW-0325">Glycoprotein</keyword>
<evidence type="ECO:0000256" key="1">
    <source>
        <dbReference type="ARBA" id="ARBA00005964"/>
    </source>
</evidence>
<sequence length="1763" mass="200366">MQLVYAKRVMATGSTESSPVVRTTHGQVRGALLTTLYDEPYYSFDGIPYAQPPLGELRFREPQDVKPWQGIRDCTETKDKCLQVSSLTQQVEGSEDCLYLNIAVKSLSSEKPLPVMVYVHGGGFKNGDPTRHGFGPDYLMREQVIYISICYRLGPFGFLSFADPSLGIPGNAGLKDIVLALKWIRANVGSFNGDANNITLFGHSSGSCMVHLLMVSPQAEGLFDKVIMMAGYHPETSNWPNVEYQMAQHLGYQGENNDIEVFNYINAADPKLLVLPDYRPLYERLQSTGYPLYLPRVEPYSTPTAVLLAEPRVLQRSAWSNRLPLMLGCTSNEGLFSPMMNMKTDPKILKACKDRPEFVLPYSLLRHCEPTTCRHEGQNLLKKFCGVHSTYLTEEHQPAIAELFTHNLLHYQQRMLKARLAYSQADNYLYRFDFDSPDFNFYRIRYQGPDVRGVQHADELCYLFKLPATFKLEKSRPEYTAICRFVAMFTEFARSSNPNGHLTKSLVDWQPVTKEEPTMCLNINEELTFIAQPERWKLRFYEQLYRHFERDLILETCEISLPVGQVRGVKRRSLYDNDYYSFERLPFGQPPLGDLRFKAPLPAKPWSGVLDCTHFADKPVQKGLLTGVIEGSEDCLYLNVYAKQLKSEKPLPVMVYIYGGAFSIGEATRNLYSPDYFMAKDVILVTLNYRVDCLGFLSLKDPSLEVPGNAGLKDQVLALKWVNQYISYFNGDVKNITVFGESAGGCSTHYMMCTEQTRGLFHKAIPMSGTLHNYWSNTSPFDFAFRLAKLHGYEGENNDRQVLEHLRSVPAHQLVNHSLLTPEDRRNGLIYAFGPTVEPYVMADCVASKSQVEMARNAWSNKLPVMLGGVSFEGLFMYPALKANPQSMDSLPKDLLRLTPHEVRVLNTEQQNLESSKKMMKLYFGDDTPSSKLIMNFLDYYSYRIFWHGFHRTLQARLAYATAPTYFYRFDFDSPDFNFYRKKFCGDDLKKGVAHADELSYLFRNADSWKLDKCSGEYRTIQRLVDIWTSFAITSNPNCAETAHLDWQPAKQQQPQRVLNIGNEVELIDLPEYEKLLVWDSLYKKEQEKRPSNEVPPMITGSSLPHASDSVSTGGREITQLSLTPRVCSVVIIICVEAAPALMPISVTLFGSPLKYAMLSCTQRMAITWSLRPALPGTSKSRSGRLRKPVDMLKFGRLGKFRPLLGANKLNFSQKTNLETKVVELPVGSVKGKHQVGITGHEFYSFEGIPFGKPPVGKLRFCPSQPAEPWLGKVLDCLKERSLPVQQGDAERDRSATIGDEDCLYLNVYCKHFNMSKPLPVLVFIHGGGFKTGGATRTKYGPDYLMREDIVYVIFSYRLCSLGFLNLTDAELGVPGNAGLHDQLLALRWTKQYISHFNGDPENITLMGNSAGAASVHFMMCLPQACGLFHRAIMMSGTMTCPWTQVPNANTMCFRLACAKGYKGDMCEAPVLEFLRSLSHEELVQHELFGSKNFLFGHLFPFVPSLESHKGSEGLLNRPFLTMMRNAWSKDVPVLMGCTSFEGLIMYPYCKLKNGYILNLLKAEPTRVLPYDVYERLSMPDKVERATQLLNYHFGPRPIHANNIVQLLDLFSYKLFWHGIHRVVLSRLAFAQAPTYLYRFDFDSSKHNLCRINLCGDDIRRGVCHADELGYIFPRKLISKNQYNEAECTTINRMVGILTSFAKTGNPNCIDTEPEEWKPVTENTKFHVMNISYKLTFDRQMEEDGIEVWNKIYDNDKCLLYDG</sequence>
<dbReference type="KEGG" id="dhe:111602788"/>
<dbReference type="InterPro" id="IPR002018">
    <property type="entry name" value="CarbesteraseB"/>
</dbReference>
<feature type="domain" description="Carboxylesterase type B" evidence="8">
    <location>
        <begin position="558"/>
        <end position="1066"/>
    </location>
</feature>
<dbReference type="PANTHER" id="PTHR43142:SF1">
    <property type="entry name" value="CARBOXYLIC ESTER HYDROLASE"/>
    <property type="match status" value="1"/>
</dbReference>
<keyword evidence="4" id="KW-1015">Disulfide bond</keyword>
<evidence type="ECO:0000256" key="6">
    <source>
        <dbReference type="ARBA" id="ARBA00039155"/>
    </source>
</evidence>
<dbReference type="EC" id="3.1.1.1" evidence="6"/>
<evidence type="ECO:0000313" key="9">
    <source>
        <dbReference type="Proteomes" id="UP000504633"/>
    </source>
</evidence>
<feature type="compositionally biased region" description="Polar residues" evidence="7">
    <location>
        <begin position="1100"/>
        <end position="1113"/>
    </location>
</feature>
<dbReference type="Pfam" id="PF00135">
    <property type="entry name" value="COesterase"/>
    <property type="match status" value="3"/>
</dbReference>
<proteinExistence type="inferred from homology"/>
<dbReference type="FunFam" id="3.40.50.1820:FF:000092">
    <property type="entry name" value="Carboxylic ester hydrolase"/>
    <property type="match status" value="3"/>
</dbReference>
<feature type="domain" description="Carboxylesterase type B" evidence="8">
    <location>
        <begin position="18"/>
        <end position="528"/>
    </location>
</feature>
<dbReference type="GeneID" id="111602788"/>
<dbReference type="SUPFAM" id="SSF53474">
    <property type="entry name" value="alpha/beta-Hydrolases"/>
    <property type="match status" value="3"/>
</dbReference>
<evidence type="ECO:0000256" key="4">
    <source>
        <dbReference type="ARBA" id="ARBA00023157"/>
    </source>
</evidence>
<dbReference type="OMA" id="WAMTNAT"/>
<evidence type="ECO:0000259" key="8">
    <source>
        <dbReference type="Pfam" id="PF00135"/>
    </source>
</evidence>
<evidence type="ECO:0000256" key="5">
    <source>
        <dbReference type="ARBA" id="ARBA00023180"/>
    </source>
</evidence>
<evidence type="ECO:0000256" key="7">
    <source>
        <dbReference type="SAM" id="MobiDB-lite"/>
    </source>
</evidence>
<dbReference type="Gene3D" id="3.40.50.1820">
    <property type="entry name" value="alpha/beta hydrolase"/>
    <property type="match status" value="3"/>
</dbReference>
<keyword evidence="9" id="KW-1185">Reference proteome</keyword>
<organism evidence="9 10">
    <name type="scientific">Drosophila hydei</name>
    <name type="common">Fruit fly</name>
    <dbReference type="NCBI Taxonomy" id="7224"/>
    <lineage>
        <taxon>Eukaryota</taxon>
        <taxon>Metazoa</taxon>
        <taxon>Ecdysozoa</taxon>
        <taxon>Arthropoda</taxon>
        <taxon>Hexapoda</taxon>
        <taxon>Insecta</taxon>
        <taxon>Pterygota</taxon>
        <taxon>Neoptera</taxon>
        <taxon>Endopterygota</taxon>
        <taxon>Diptera</taxon>
        <taxon>Brachycera</taxon>
        <taxon>Muscomorpha</taxon>
        <taxon>Ephydroidea</taxon>
        <taxon>Drosophilidae</taxon>
        <taxon>Drosophila</taxon>
    </lineage>
</organism>
<comment type="similarity">
    <text evidence="1">Belongs to the type-B carboxylesterase/lipase family.</text>
</comment>
<accession>A0A6J1M9A2</accession>
<dbReference type="RefSeq" id="XP_023175829.2">
    <property type="nucleotide sequence ID" value="XM_023320061.2"/>
</dbReference>
<gene>
    <name evidence="10" type="primary">LOC111602788</name>
</gene>
<dbReference type="GO" id="GO:0106435">
    <property type="term" value="F:carboxylesterase activity"/>
    <property type="evidence" value="ECO:0007669"/>
    <property type="project" value="UniProtKB-EC"/>
</dbReference>
<dbReference type="OrthoDB" id="19653at2759"/>
<feature type="region of interest" description="Disordered" evidence="7">
    <location>
        <begin position="1089"/>
        <end position="1113"/>
    </location>
</feature>
<name>A0A6J1M9A2_DROHY</name>
<evidence type="ECO:0000313" key="10">
    <source>
        <dbReference type="RefSeq" id="XP_023175829.2"/>
    </source>
</evidence>
<dbReference type="Proteomes" id="UP000504633">
    <property type="component" value="Unplaced"/>
</dbReference>
<dbReference type="InterPro" id="IPR029058">
    <property type="entry name" value="AB_hydrolase_fold"/>
</dbReference>